<feature type="region of interest" description="Disordered" evidence="1">
    <location>
        <begin position="47"/>
        <end position="69"/>
    </location>
</feature>
<sequence length="69" mass="7658">MNQRIQFQKTPSSPWLPDANSSGLSRTPTCQPCARLVRFQREHLGISQETPGFGGVGPMTRGKLEEMGR</sequence>
<organism evidence="2 3">
    <name type="scientific">Candidatus Wolfebacteria bacterium CG_4_10_14_0_2_um_filter_39_18</name>
    <dbReference type="NCBI Taxonomy" id="1975061"/>
    <lineage>
        <taxon>Bacteria</taxon>
        <taxon>Candidatus Wolfeibacteriota</taxon>
    </lineage>
</organism>
<gene>
    <name evidence="2" type="ORF">COY31_01765</name>
</gene>
<name>A0A2M7TFS5_9BACT</name>
<protein>
    <recommendedName>
        <fullName evidence="4">Peptidoglycan binding-like domain-containing protein</fullName>
    </recommendedName>
</protein>
<proteinExistence type="predicted"/>
<comment type="caution">
    <text evidence="2">The sequence shown here is derived from an EMBL/GenBank/DDBJ whole genome shotgun (WGS) entry which is preliminary data.</text>
</comment>
<reference evidence="3" key="1">
    <citation type="submission" date="2017-09" db="EMBL/GenBank/DDBJ databases">
        <title>Depth-based differentiation of microbial function through sediment-hosted aquifers and enrichment of novel symbionts in the deep terrestrial subsurface.</title>
        <authorList>
            <person name="Probst A.J."/>
            <person name="Ladd B."/>
            <person name="Jarett J.K."/>
            <person name="Geller-Mcgrath D.E."/>
            <person name="Sieber C.M.K."/>
            <person name="Emerson J.B."/>
            <person name="Anantharaman K."/>
            <person name="Thomas B.C."/>
            <person name="Malmstrom R."/>
            <person name="Stieglmeier M."/>
            <person name="Klingl A."/>
            <person name="Woyke T."/>
            <person name="Ryan C.M."/>
            <person name="Banfield J.F."/>
        </authorList>
    </citation>
    <scope>NUCLEOTIDE SEQUENCE [LARGE SCALE GENOMIC DNA]</scope>
</reference>
<feature type="region of interest" description="Disordered" evidence="1">
    <location>
        <begin position="1"/>
        <end position="28"/>
    </location>
</feature>
<dbReference type="AlphaFoldDB" id="A0A2M7TFS5"/>
<evidence type="ECO:0000313" key="2">
    <source>
        <dbReference type="EMBL" id="PIZ44788.1"/>
    </source>
</evidence>
<evidence type="ECO:0000313" key="3">
    <source>
        <dbReference type="Proteomes" id="UP000230553"/>
    </source>
</evidence>
<evidence type="ECO:0000256" key="1">
    <source>
        <dbReference type="SAM" id="MobiDB-lite"/>
    </source>
</evidence>
<dbReference type="EMBL" id="PFNM01000036">
    <property type="protein sequence ID" value="PIZ44788.1"/>
    <property type="molecule type" value="Genomic_DNA"/>
</dbReference>
<dbReference type="Proteomes" id="UP000230553">
    <property type="component" value="Unassembled WGS sequence"/>
</dbReference>
<evidence type="ECO:0008006" key="4">
    <source>
        <dbReference type="Google" id="ProtNLM"/>
    </source>
</evidence>
<accession>A0A2M7TFS5</accession>